<accession>A0AAJ8MHY1</accession>
<dbReference type="EMBL" id="CP144534">
    <property type="protein sequence ID" value="WWC61702.1"/>
    <property type="molecule type" value="Genomic_DNA"/>
</dbReference>
<feature type="compositionally biased region" description="Basic and acidic residues" evidence="1">
    <location>
        <begin position="14"/>
        <end position="26"/>
    </location>
</feature>
<gene>
    <name evidence="2" type="ORF">I303_104287</name>
</gene>
<reference evidence="2" key="2">
    <citation type="submission" date="2024-02" db="EMBL/GenBank/DDBJ databases">
        <title>Comparative genomics of Cryptococcus and Kwoniella reveals pathogenesis evolution and contrasting modes of karyotype evolution via chromosome fusion or intercentromeric recombination.</title>
        <authorList>
            <person name="Coelho M.A."/>
            <person name="David-Palma M."/>
            <person name="Shea T."/>
            <person name="Bowers K."/>
            <person name="McGinley-Smith S."/>
            <person name="Mohammad A.W."/>
            <person name="Gnirke A."/>
            <person name="Yurkov A.M."/>
            <person name="Nowrousian M."/>
            <person name="Sun S."/>
            <person name="Cuomo C.A."/>
            <person name="Heitman J."/>
        </authorList>
    </citation>
    <scope>NUCLEOTIDE SEQUENCE</scope>
    <source>
        <strain evidence="2">CBS 10117</strain>
    </source>
</reference>
<keyword evidence="3" id="KW-1185">Reference proteome</keyword>
<dbReference type="RefSeq" id="XP_065825007.1">
    <property type="nucleotide sequence ID" value="XM_065968935.1"/>
</dbReference>
<reference evidence="2" key="1">
    <citation type="submission" date="2013-07" db="EMBL/GenBank/DDBJ databases">
        <authorList>
            <consortium name="The Broad Institute Genome Sequencing Platform"/>
            <person name="Cuomo C."/>
            <person name="Litvintseva A."/>
            <person name="Chen Y."/>
            <person name="Heitman J."/>
            <person name="Sun S."/>
            <person name="Springer D."/>
            <person name="Dromer F."/>
            <person name="Young S.K."/>
            <person name="Zeng Q."/>
            <person name="Gargeya S."/>
            <person name="Fitzgerald M."/>
            <person name="Abouelleil A."/>
            <person name="Alvarado L."/>
            <person name="Berlin A.M."/>
            <person name="Chapman S.B."/>
            <person name="Dewar J."/>
            <person name="Goldberg J."/>
            <person name="Griggs A."/>
            <person name="Gujja S."/>
            <person name="Hansen M."/>
            <person name="Howarth C."/>
            <person name="Imamovic A."/>
            <person name="Larimer J."/>
            <person name="McCowan C."/>
            <person name="Murphy C."/>
            <person name="Pearson M."/>
            <person name="Priest M."/>
            <person name="Roberts A."/>
            <person name="Saif S."/>
            <person name="Shea T."/>
            <person name="Sykes S."/>
            <person name="Wortman J."/>
            <person name="Nusbaum C."/>
            <person name="Birren B."/>
        </authorList>
    </citation>
    <scope>NUCLEOTIDE SEQUENCE</scope>
    <source>
        <strain evidence="2">CBS 10117</strain>
    </source>
</reference>
<evidence type="ECO:0000256" key="1">
    <source>
        <dbReference type="SAM" id="MobiDB-lite"/>
    </source>
</evidence>
<protein>
    <submittedName>
        <fullName evidence="2">Uncharacterized protein</fullName>
    </submittedName>
</protein>
<dbReference type="Proteomes" id="UP000078595">
    <property type="component" value="Chromosome 5"/>
</dbReference>
<feature type="region of interest" description="Disordered" evidence="1">
    <location>
        <begin position="1"/>
        <end position="27"/>
    </location>
</feature>
<evidence type="ECO:0000313" key="2">
    <source>
        <dbReference type="EMBL" id="WWC61702.1"/>
    </source>
</evidence>
<dbReference type="KEGG" id="kdj:90830106"/>
<evidence type="ECO:0000313" key="3">
    <source>
        <dbReference type="Proteomes" id="UP000078595"/>
    </source>
</evidence>
<dbReference type="AlphaFoldDB" id="A0AAJ8MHY1"/>
<dbReference type="GeneID" id="90830106"/>
<sequence>MNDGHYQPQGSGFDGRDRRDQTHADSFDCDGDGYPRILCGLSASEKDVMGHSLLSFVAWIPHQSVFEGTNQF</sequence>
<proteinExistence type="predicted"/>
<organism evidence="2 3">
    <name type="scientific">Kwoniella dejecticola CBS 10117</name>
    <dbReference type="NCBI Taxonomy" id="1296121"/>
    <lineage>
        <taxon>Eukaryota</taxon>
        <taxon>Fungi</taxon>
        <taxon>Dikarya</taxon>
        <taxon>Basidiomycota</taxon>
        <taxon>Agaricomycotina</taxon>
        <taxon>Tremellomycetes</taxon>
        <taxon>Tremellales</taxon>
        <taxon>Cryptococcaceae</taxon>
        <taxon>Kwoniella</taxon>
    </lineage>
</organism>
<name>A0AAJ8MHY1_9TREE</name>